<dbReference type="PRINTS" id="PR00115">
    <property type="entry name" value="F16BPHPHTASE"/>
</dbReference>
<keyword evidence="11" id="KW-0479">Metal-binding</keyword>
<dbReference type="InterPro" id="IPR028343">
    <property type="entry name" value="FBPtase"/>
</dbReference>
<comment type="similarity">
    <text evidence="7 24">Belongs to the FBPase class 1 family.</text>
</comment>
<keyword evidence="13" id="KW-0106">Calcium</keyword>
<evidence type="ECO:0000256" key="14">
    <source>
        <dbReference type="ARBA" id="ARBA00022842"/>
    </source>
</evidence>
<dbReference type="GO" id="GO:0046872">
    <property type="term" value="F:metal ion binding"/>
    <property type="evidence" value="ECO:0007669"/>
    <property type="project" value="UniProtKB-KW"/>
</dbReference>
<dbReference type="EC" id="3.1.3.11" evidence="8"/>
<evidence type="ECO:0000256" key="10">
    <source>
        <dbReference type="ARBA" id="ARBA00022553"/>
    </source>
</evidence>
<dbReference type="UniPathway" id="UPA00138"/>
<evidence type="ECO:0000256" key="24">
    <source>
        <dbReference type="RuleBase" id="RU000508"/>
    </source>
</evidence>
<comment type="caution">
    <text evidence="27">The sequence shown here is derived from an EMBL/GenBank/DDBJ whole genome shotgun (WGS) entry which is preliminary data.</text>
</comment>
<dbReference type="NCBIfam" id="NF006779">
    <property type="entry name" value="PRK09293.1-3"/>
    <property type="match status" value="1"/>
</dbReference>
<dbReference type="InterPro" id="IPR033391">
    <property type="entry name" value="FBPase_N"/>
</dbReference>
<evidence type="ECO:0000256" key="12">
    <source>
        <dbReference type="ARBA" id="ARBA00022801"/>
    </source>
</evidence>
<keyword evidence="14" id="KW-0460">Magnesium</keyword>
<evidence type="ECO:0000256" key="2">
    <source>
        <dbReference type="ARBA" id="ARBA00001946"/>
    </source>
</evidence>
<comment type="cofactor">
    <cofactor evidence="2">
        <name>Mg(2+)</name>
        <dbReference type="ChEBI" id="CHEBI:18420"/>
    </cofactor>
</comment>
<dbReference type="NCBIfam" id="NF006778">
    <property type="entry name" value="PRK09293.1-1"/>
    <property type="match status" value="1"/>
</dbReference>
<comment type="pathway">
    <text evidence="6">Carbohydrate biosynthesis; gluconeogenesis.</text>
</comment>
<evidence type="ECO:0000256" key="17">
    <source>
        <dbReference type="ARBA" id="ARBA00023277"/>
    </source>
</evidence>
<dbReference type="AlphaFoldDB" id="A0A7I8V8K8"/>
<keyword evidence="28" id="KW-1185">Reference proteome</keyword>
<dbReference type="PIRSF" id="PIRSF500210">
    <property type="entry name" value="FBPtase"/>
    <property type="match status" value="1"/>
</dbReference>
<dbReference type="OrthoDB" id="10256725at2759"/>
<evidence type="ECO:0000256" key="1">
    <source>
        <dbReference type="ARBA" id="ARBA00001273"/>
    </source>
</evidence>
<dbReference type="EMBL" id="CAJFCJ010000001">
    <property type="protein sequence ID" value="CAD5110947.1"/>
    <property type="molecule type" value="Genomic_DNA"/>
</dbReference>
<proteinExistence type="inferred from homology"/>
<sequence>MAGTSSGIDTDCMTLTRYLLAEQRKHPHATGDLTQLMTAICTACKAISTAVRKAGIAKLYGMAGSTNVQGEDVKKLDVLSNDLFINMLRSSYTTCLMVSEENEKVIEVESDKQGKYVVCFDPLDGSSNIDCLVSIGTIFAIYKKISDGAANIKDALQPGRQIIASGYCLYGSATMLVLSVGNGVNGFMLDPSIGEFILTERNIRIKPKGKIYSLNEGYSALWQEPVKKYIDSKKKPASGKPYGARYIGSMVADVHRTLCYGGIFAYPATTETPNGKLRLLYECNPMAFIMEQAGGLATTGTGNILDIQPETIHQRSPIFLGSKEDVEDVISCFKKYGN</sequence>
<evidence type="ECO:0000256" key="21">
    <source>
        <dbReference type="ARBA" id="ARBA00040321"/>
    </source>
</evidence>
<evidence type="ECO:0000256" key="22">
    <source>
        <dbReference type="ARBA" id="ARBA00042757"/>
    </source>
</evidence>
<dbReference type="Gene3D" id="3.40.190.80">
    <property type="match status" value="1"/>
</dbReference>
<evidence type="ECO:0000256" key="19">
    <source>
        <dbReference type="ARBA" id="ARBA00037516"/>
    </source>
</evidence>
<dbReference type="InterPro" id="IPR000146">
    <property type="entry name" value="FBPase_class-1"/>
</dbReference>
<feature type="domain" description="Fructose-1-6-bisphosphatase class 1 C-terminal" evidence="26">
    <location>
        <begin position="205"/>
        <end position="333"/>
    </location>
</feature>
<evidence type="ECO:0000256" key="13">
    <source>
        <dbReference type="ARBA" id="ARBA00022837"/>
    </source>
</evidence>
<evidence type="ECO:0000256" key="8">
    <source>
        <dbReference type="ARBA" id="ARBA00013093"/>
    </source>
</evidence>
<dbReference type="FunFam" id="3.30.540.10:FF:000005">
    <property type="entry name" value="Fructose-1,6-bisphosphatase isozyme 2"/>
    <property type="match status" value="1"/>
</dbReference>
<dbReference type="SUPFAM" id="SSF56655">
    <property type="entry name" value="Carbohydrate phosphatase"/>
    <property type="match status" value="1"/>
</dbReference>
<accession>A0A7I8V8K8</accession>
<evidence type="ECO:0000256" key="4">
    <source>
        <dbReference type="ARBA" id="ARBA00004216"/>
    </source>
</evidence>
<comment type="subunit">
    <text evidence="20">Homotetramer. Interacts with ALDOA; the interaction blocks inhibition by physiological concentrations of AMP and reduces inhibition by Ca(2+). Interacts with alpha-actinin and F-actin.</text>
</comment>
<evidence type="ECO:0000256" key="16">
    <source>
        <dbReference type="ARBA" id="ARBA00023242"/>
    </source>
</evidence>
<dbReference type="HAMAP" id="MF_01855">
    <property type="entry name" value="FBPase_class1"/>
    <property type="match status" value="1"/>
</dbReference>
<protein>
    <recommendedName>
        <fullName evidence="21">Fructose-1,6-bisphosphatase isozyme 2</fullName>
        <ecNumber evidence="8">3.1.3.11</ecNumber>
    </recommendedName>
    <alternativeName>
        <fullName evidence="18">D-fructose-1,6-bisphosphate 1-phosphohydrolase</fullName>
    </alternativeName>
    <alternativeName>
        <fullName evidence="22">D-fructose-1,6-bisphosphate 1-phosphohydrolase 2</fullName>
    </alternativeName>
    <alternativeName>
        <fullName evidence="23">Muscle FBPase</fullName>
    </alternativeName>
</protein>
<dbReference type="CDD" id="cd00354">
    <property type="entry name" value="FBPase"/>
    <property type="match status" value="1"/>
</dbReference>
<dbReference type="GO" id="GO:0006094">
    <property type="term" value="P:gluconeogenesis"/>
    <property type="evidence" value="ECO:0007669"/>
    <property type="project" value="UniProtKB-UniPathway"/>
</dbReference>
<organism evidence="27 28">
    <name type="scientific">Dimorphilus gyrociliatus</name>
    <dbReference type="NCBI Taxonomy" id="2664684"/>
    <lineage>
        <taxon>Eukaryota</taxon>
        <taxon>Metazoa</taxon>
        <taxon>Spiralia</taxon>
        <taxon>Lophotrochozoa</taxon>
        <taxon>Annelida</taxon>
        <taxon>Polychaeta</taxon>
        <taxon>Polychaeta incertae sedis</taxon>
        <taxon>Dinophilidae</taxon>
        <taxon>Dimorphilus</taxon>
    </lineage>
</organism>
<dbReference type="Proteomes" id="UP000549394">
    <property type="component" value="Unassembled WGS sequence"/>
</dbReference>
<comment type="subcellular location">
    <subcellularLocation>
        <location evidence="5">Cell junction</location>
    </subcellularLocation>
    <subcellularLocation>
        <location evidence="4">Cytoplasm</location>
        <location evidence="4">Myofibril</location>
        <location evidence="4">Sarcomere</location>
        <location evidence="4">Z line</location>
    </subcellularLocation>
    <subcellularLocation>
        <location evidence="3">Nucleus</location>
    </subcellularLocation>
</comment>
<dbReference type="Pfam" id="PF00316">
    <property type="entry name" value="FBPase"/>
    <property type="match status" value="1"/>
</dbReference>
<evidence type="ECO:0000256" key="9">
    <source>
        <dbReference type="ARBA" id="ARBA00022490"/>
    </source>
</evidence>
<dbReference type="PROSITE" id="PS00124">
    <property type="entry name" value="FBPASE"/>
    <property type="match status" value="1"/>
</dbReference>
<name>A0A7I8V8K8_9ANNE</name>
<dbReference type="InterPro" id="IPR044015">
    <property type="entry name" value="FBPase_C_dom"/>
</dbReference>
<dbReference type="GO" id="GO:0005986">
    <property type="term" value="P:sucrose biosynthetic process"/>
    <property type="evidence" value="ECO:0007669"/>
    <property type="project" value="TreeGrafter"/>
</dbReference>
<dbReference type="GO" id="GO:0030018">
    <property type="term" value="C:Z disc"/>
    <property type="evidence" value="ECO:0007669"/>
    <property type="project" value="UniProtKB-SubCell"/>
</dbReference>
<evidence type="ECO:0000256" key="7">
    <source>
        <dbReference type="ARBA" id="ARBA00010941"/>
    </source>
</evidence>
<dbReference type="GO" id="GO:0005829">
    <property type="term" value="C:cytosol"/>
    <property type="evidence" value="ECO:0007669"/>
    <property type="project" value="TreeGrafter"/>
</dbReference>
<dbReference type="GO" id="GO:0006000">
    <property type="term" value="P:fructose metabolic process"/>
    <property type="evidence" value="ECO:0007669"/>
    <property type="project" value="TreeGrafter"/>
</dbReference>
<evidence type="ECO:0000256" key="20">
    <source>
        <dbReference type="ARBA" id="ARBA00038670"/>
    </source>
</evidence>
<evidence type="ECO:0000256" key="11">
    <source>
        <dbReference type="ARBA" id="ARBA00022723"/>
    </source>
</evidence>
<keyword evidence="16" id="KW-0539">Nucleus</keyword>
<evidence type="ECO:0000256" key="18">
    <source>
        <dbReference type="ARBA" id="ARBA00032973"/>
    </source>
</evidence>
<dbReference type="PIRSF" id="PIRSF000904">
    <property type="entry name" value="FBPtase_SBPase"/>
    <property type="match status" value="1"/>
</dbReference>
<evidence type="ECO:0000256" key="15">
    <source>
        <dbReference type="ARBA" id="ARBA00022949"/>
    </source>
</evidence>
<dbReference type="InterPro" id="IPR020548">
    <property type="entry name" value="Fructose_bisphosphatase_AS"/>
</dbReference>
<keyword evidence="12 24" id="KW-0378">Hydrolase</keyword>
<evidence type="ECO:0000256" key="6">
    <source>
        <dbReference type="ARBA" id="ARBA00004742"/>
    </source>
</evidence>
<dbReference type="PANTHER" id="PTHR11556">
    <property type="entry name" value="FRUCTOSE-1,6-BISPHOSPHATASE-RELATED"/>
    <property type="match status" value="1"/>
</dbReference>
<dbReference type="PANTHER" id="PTHR11556:SF1">
    <property type="entry name" value="FRUCTOSE-BISPHOSPHATASE"/>
    <property type="match status" value="1"/>
</dbReference>
<dbReference type="GO" id="GO:0006002">
    <property type="term" value="P:fructose 6-phosphate metabolic process"/>
    <property type="evidence" value="ECO:0007669"/>
    <property type="project" value="TreeGrafter"/>
</dbReference>
<evidence type="ECO:0000259" key="25">
    <source>
        <dbReference type="Pfam" id="PF00316"/>
    </source>
</evidence>
<evidence type="ECO:0000313" key="27">
    <source>
        <dbReference type="EMBL" id="CAD5110947.1"/>
    </source>
</evidence>
<dbReference type="FunFam" id="3.40.190.80:FF:000001">
    <property type="entry name" value="Fructose-1,6-bisphosphatase class 1"/>
    <property type="match status" value="1"/>
</dbReference>
<dbReference type="GO" id="GO:0070161">
    <property type="term" value="C:anchoring junction"/>
    <property type="evidence" value="ECO:0007669"/>
    <property type="project" value="UniProtKB-SubCell"/>
</dbReference>
<dbReference type="Pfam" id="PF18913">
    <property type="entry name" value="FBPase_C"/>
    <property type="match status" value="1"/>
</dbReference>
<dbReference type="GO" id="GO:0005634">
    <property type="term" value="C:nucleus"/>
    <property type="evidence" value="ECO:0007669"/>
    <property type="project" value="UniProtKB-SubCell"/>
</dbReference>
<dbReference type="Gene3D" id="3.30.540.10">
    <property type="entry name" value="Fructose-1,6-Bisphosphatase, subunit A, domain 1"/>
    <property type="match status" value="1"/>
</dbReference>
<gene>
    <name evidence="27" type="ORF">DGYR_LOCUS301</name>
</gene>
<keyword evidence="15" id="KW-0965">Cell junction</keyword>
<keyword evidence="9" id="KW-0963">Cytoplasm</keyword>
<evidence type="ECO:0000313" key="28">
    <source>
        <dbReference type="Proteomes" id="UP000549394"/>
    </source>
</evidence>
<comment type="catalytic activity">
    <reaction evidence="1">
        <text>beta-D-fructose 1,6-bisphosphate + H2O = beta-D-fructose 6-phosphate + phosphate</text>
        <dbReference type="Rhea" id="RHEA:11064"/>
        <dbReference type="ChEBI" id="CHEBI:15377"/>
        <dbReference type="ChEBI" id="CHEBI:32966"/>
        <dbReference type="ChEBI" id="CHEBI:43474"/>
        <dbReference type="ChEBI" id="CHEBI:57634"/>
        <dbReference type="EC" id="3.1.3.11"/>
    </reaction>
</comment>
<evidence type="ECO:0000256" key="3">
    <source>
        <dbReference type="ARBA" id="ARBA00004123"/>
    </source>
</evidence>
<evidence type="ECO:0000259" key="26">
    <source>
        <dbReference type="Pfam" id="PF18913"/>
    </source>
</evidence>
<feature type="domain" description="Fructose-1-6-bisphosphatase class I N-terminal" evidence="25">
    <location>
        <begin position="13"/>
        <end position="200"/>
    </location>
</feature>
<keyword evidence="17 24" id="KW-0119">Carbohydrate metabolism</keyword>
<evidence type="ECO:0000256" key="23">
    <source>
        <dbReference type="ARBA" id="ARBA00043165"/>
    </source>
</evidence>
<keyword evidence="10" id="KW-0597">Phosphoprotein</keyword>
<dbReference type="GO" id="GO:0030388">
    <property type="term" value="P:fructose 1,6-bisphosphate metabolic process"/>
    <property type="evidence" value="ECO:0007669"/>
    <property type="project" value="TreeGrafter"/>
</dbReference>
<reference evidence="27 28" key="1">
    <citation type="submission" date="2020-08" db="EMBL/GenBank/DDBJ databases">
        <authorList>
            <person name="Hejnol A."/>
        </authorList>
    </citation>
    <scope>NUCLEOTIDE SEQUENCE [LARGE SCALE GENOMIC DNA]</scope>
</reference>
<dbReference type="GO" id="GO:0042132">
    <property type="term" value="F:fructose 1,6-bisphosphate 1-phosphatase activity"/>
    <property type="evidence" value="ECO:0007669"/>
    <property type="project" value="UniProtKB-EC"/>
</dbReference>
<comment type="function">
    <text evidence="19">Catalyzes the hydrolysis of fructose 1,6-bisphosphate to fructose 6-phosphate in the presence of divalent cations and probably participates in glycogen synthesis from carbohydrate precursors, such as lactate.</text>
</comment>
<evidence type="ECO:0000256" key="5">
    <source>
        <dbReference type="ARBA" id="ARBA00004282"/>
    </source>
</evidence>